<reference evidence="1" key="1">
    <citation type="submission" date="2022-08" db="EMBL/GenBank/DDBJ databases">
        <title>Genome Sequence of Lecanicillium fungicola.</title>
        <authorList>
            <person name="Buettner E."/>
        </authorList>
    </citation>
    <scope>NUCLEOTIDE SEQUENCE</scope>
    <source>
        <strain evidence="1">Babe33</strain>
    </source>
</reference>
<organism evidence="1 2">
    <name type="scientific">Zarea fungicola</name>
    <dbReference type="NCBI Taxonomy" id="93591"/>
    <lineage>
        <taxon>Eukaryota</taxon>
        <taxon>Fungi</taxon>
        <taxon>Dikarya</taxon>
        <taxon>Ascomycota</taxon>
        <taxon>Pezizomycotina</taxon>
        <taxon>Sordariomycetes</taxon>
        <taxon>Hypocreomycetidae</taxon>
        <taxon>Hypocreales</taxon>
        <taxon>Cordycipitaceae</taxon>
        <taxon>Zarea</taxon>
    </lineage>
</organism>
<protein>
    <submittedName>
        <fullName evidence="1">Uncharacterized protein</fullName>
    </submittedName>
</protein>
<accession>A0ACC1NM41</accession>
<dbReference type="EMBL" id="JANJQO010000234">
    <property type="protein sequence ID" value="KAJ2980005.1"/>
    <property type="molecule type" value="Genomic_DNA"/>
</dbReference>
<evidence type="ECO:0000313" key="2">
    <source>
        <dbReference type="Proteomes" id="UP001143910"/>
    </source>
</evidence>
<dbReference type="Proteomes" id="UP001143910">
    <property type="component" value="Unassembled WGS sequence"/>
</dbReference>
<proteinExistence type="predicted"/>
<comment type="caution">
    <text evidence="1">The sequence shown here is derived from an EMBL/GenBank/DDBJ whole genome shotgun (WGS) entry which is preliminary data.</text>
</comment>
<evidence type="ECO:0000313" key="1">
    <source>
        <dbReference type="EMBL" id="KAJ2980005.1"/>
    </source>
</evidence>
<keyword evidence="2" id="KW-1185">Reference proteome</keyword>
<sequence>MSYLGNLAGDEWAQYANAAGQIYYIKIATGGRQYEIPTGYADFPQDGWNYRATYQHWVNTRTGRIVFQDPNPPPAQTYLDKRNVAAHLQTVERNPGSNEATYRRATTGILRWLFKEEDGFDVVQEDNRGSSVPDHVVFKIECRAGGSFYAYDFLMVECKRAGESWASATEQCLRHCENTHNESRQVYGMVQVGMDIQFCVWRNRNLTTLSRVLQLRDDVDEIIEWANYLKAHPLPVIV</sequence>
<name>A0ACC1NM41_9HYPO</name>
<gene>
    <name evidence="1" type="ORF">NQ176_g2904</name>
</gene>